<name>A0ACA9KKI2_9GLOM</name>
<dbReference type="Proteomes" id="UP000789860">
    <property type="component" value="Unassembled WGS sequence"/>
</dbReference>
<protein>
    <submittedName>
        <fullName evidence="1">10337_t:CDS:1</fullName>
    </submittedName>
</protein>
<evidence type="ECO:0000313" key="2">
    <source>
        <dbReference type="Proteomes" id="UP000789860"/>
    </source>
</evidence>
<feature type="non-terminal residue" evidence="1">
    <location>
        <position position="1"/>
    </location>
</feature>
<gene>
    <name evidence="1" type="ORF">SCALOS_LOCUS2352</name>
</gene>
<accession>A0ACA9KKI2</accession>
<organism evidence="1 2">
    <name type="scientific">Scutellospora calospora</name>
    <dbReference type="NCBI Taxonomy" id="85575"/>
    <lineage>
        <taxon>Eukaryota</taxon>
        <taxon>Fungi</taxon>
        <taxon>Fungi incertae sedis</taxon>
        <taxon>Mucoromycota</taxon>
        <taxon>Glomeromycotina</taxon>
        <taxon>Glomeromycetes</taxon>
        <taxon>Diversisporales</taxon>
        <taxon>Gigasporaceae</taxon>
        <taxon>Scutellospora</taxon>
    </lineage>
</organism>
<reference evidence="1" key="1">
    <citation type="submission" date="2021-06" db="EMBL/GenBank/DDBJ databases">
        <authorList>
            <person name="Kallberg Y."/>
            <person name="Tangrot J."/>
            <person name="Rosling A."/>
        </authorList>
    </citation>
    <scope>NUCLEOTIDE SEQUENCE</scope>
    <source>
        <strain evidence="1">AU212A</strain>
    </source>
</reference>
<proteinExistence type="predicted"/>
<keyword evidence="2" id="KW-1185">Reference proteome</keyword>
<dbReference type="EMBL" id="CAJVPM010002057">
    <property type="protein sequence ID" value="CAG8479146.1"/>
    <property type="molecule type" value="Genomic_DNA"/>
</dbReference>
<comment type="caution">
    <text evidence="1">The sequence shown here is derived from an EMBL/GenBank/DDBJ whole genome shotgun (WGS) entry which is preliminary data.</text>
</comment>
<evidence type="ECO:0000313" key="1">
    <source>
        <dbReference type="EMBL" id="CAG8479146.1"/>
    </source>
</evidence>
<sequence>QLAKEKFIPVKRSNSKYCPMRLVEQYIKIKPGLENDVPLFLFKSGNDSSVLAILAIVKYITNYTNIKGRFTVHSLRIVMPQQQ</sequence>